<dbReference type="PANTHER" id="PTHR21581:SF26">
    <property type="entry name" value="D-ALANYL-D-ALANINE ENDOPEPTIDASE"/>
    <property type="match status" value="1"/>
</dbReference>
<name>A0A3B0V833_9ZZZZ</name>
<keyword evidence="2" id="KW-0732">Signal</keyword>
<keyword evidence="6" id="KW-0961">Cell wall biogenesis/degradation</keyword>
<sequence length="354" mass="40016">MKPIIKLFITFLALSFIWQNNAQAAPRIHLTNQYKFAVRPAVKAAARSSSNLILLTDSKALVKRRPMGYYFRRISRTVRREISAKSAMVMDAMSGDILYSRNPDLPRQPASTIKVLTGIIAIDSLHKNDLVPVSRYAARMPRSKIYLRPGHEYKAKDLINALLLVSANDASVALAERIGGTEKTFSHLMTARARSFGATHTVCKSASGLTHRGQHTTARDLAKIFNHAMQNPVFAKTMERIRYRSSSGQLFTTHNKALWRVRGAVGGKTGYTARARQTYVGSFRRNNHELVVAIMGSETMWDDIKYLVQYGFAKEKLQDRERTALRANEKLLRHFKLVDFTTSRKPLHIATVLR</sequence>
<dbReference type="AlphaFoldDB" id="A0A3B0V833"/>
<dbReference type="InterPro" id="IPR012338">
    <property type="entry name" value="Beta-lactam/transpept-like"/>
</dbReference>
<comment type="similarity">
    <text evidence="1">Belongs to the peptidase S11 family.</text>
</comment>
<evidence type="ECO:0000256" key="4">
    <source>
        <dbReference type="ARBA" id="ARBA00022960"/>
    </source>
</evidence>
<evidence type="ECO:0000313" key="8">
    <source>
        <dbReference type="EMBL" id="VAW33029.1"/>
    </source>
</evidence>
<feature type="domain" description="Peptidase S11 D-alanyl-D-alanine carboxypeptidase A N-terminal" evidence="7">
    <location>
        <begin position="79"/>
        <end position="298"/>
    </location>
</feature>
<reference evidence="8" key="1">
    <citation type="submission" date="2018-06" db="EMBL/GenBank/DDBJ databases">
        <authorList>
            <person name="Zhirakovskaya E."/>
        </authorList>
    </citation>
    <scope>NUCLEOTIDE SEQUENCE</scope>
</reference>
<dbReference type="GO" id="GO:0071555">
    <property type="term" value="P:cell wall organization"/>
    <property type="evidence" value="ECO:0007669"/>
    <property type="project" value="UniProtKB-KW"/>
</dbReference>
<evidence type="ECO:0000256" key="5">
    <source>
        <dbReference type="ARBA" id="ARBA00022984"/>
    </source>
</evidence>
<dbReference type="InterPro" id="IPR001967">
    <property type="entry name" value="Peptidase_S11_N"/>
</dbReference>
<evidence type="ECO:0000256" key="2">
    <source>
        <dbReference type="ARBA" id="ARBA00022729"/>
    </source>
</evidence>
<dbReference type="GO" id="GO:0009002">
    <property type="term" value="F:serine-type D-Ala-D-Ala carboxypeptidase activity"/>
    <property type="evidence" value="ECO:0007669"/>
    <property type="project" value="UniProtKB-EC"/>
</dbReference>
<gene>
    <name evidence="8" type="ORF">MNBD_DELTA03-1857</name>
</gene>
<dbReference type="GO" id="GO:0008360">
    <property type="term" value="P:regulation of cell shape"/>
    <property type="evidence" value="ECO:0007669"/>
    <property type="project" value="UniProtKB-KW"/>
</dbReference>
<dbReference type="EC" id="3.4.16.4" evidence="8"/>
<evidence type="ECO:0000256" key="6">
    <source>
        <dbReference type="ARBA" id="ARBA00023316"/>
    </source>
</evidence>
<keyword evidence="3 8" id="KW-0378">Hydrolase</keyword>
<keyword evidence="8" id="KW-0121">Carboxypeptidase</keyword>
<dbReference type="Pfam" id="PF00768">
    <property type="entry name" value="Peptidase_S11"/>
    <property type="match status" value="1"/>
</dbReference>
<proteinExistence type="inferred from homology"/>
<evidence type="ECO:0000256" key="1">
    <source>
        <dbReference type="ARBA" id="ARBA00007164"/>
    </source>
</evidence>
<dbReference type="GO" id="GO:0009252">
    <property type="term" value="P:peptidoglycan biosynthetic process"/>
    <property type="evidence" value="ECO:0007669"/>
    <property type="project" value="UniProtKB-KW"/>
</dbReference>
<dbReference type="GO" id="GO:0006508">
    <property type="term" value="P:proteolysis"/>
    <property type="evidence" value="ECO:0007669"/>
    <property type="project" value="InterPro"/>
</dbReference>
<dbReference type="Gene3D" id="3.40.710.10">
    <property type="entry name" value="DD-peptidase/beta-lactamase superfamily"/>
    <property type="match status" value="1"/>
</dbReference>
<accession>A0A3B0V833</accession>
<dbReference type="PANTHER" id="PTHR21581">
    <property type="entry name" value="D-ALANYL-D-ALANINE CARBOXYPEPTIDASE"/>
    <property type="match status" value="1"/>
</dbReference>
<organism evidence="8">
    <name type="scientific">hydrothermal vent metagenome</name>
    <dbReference type="NCBI Taxonomy" id="652676"/>
    <lineage>
        <taxon>unclassified sequences</taxon>
        <taxon>metagenomes</taxon>
        <taxon>ecological metagenomes</taxon>
    </lineage>
</organism>
<evidence type="ECO:0000256" key="3">
    <source>
        <dbReference type="ARBA" id="ARBA00022801"/>
    </source>
</evidence>
<dbReference type="InterPro" id="IPR018044">
    <property type="entry name" value="Peptidase_S11"/>
</dbReference>
<evidence type="ECO:0000259" key="7">
    <source>
        <dbReference type="Pfam" id="PF00768"/>
    </source>
</evidence>
<dbReference type="EMBL" id="UOEX01000018">
    <property type="protein sequence ID" value="VAW33029.1"/>
    <property type="molecule type" value="Genomic_DNA"/>
</dbReference>
<keyword evidence="4" id="KW-0133">Cell shape</keyword>
<dbReference type="SUPFAM" id="SSF56601">
    <property type="entry name" value="beta-lactamase/transpeptidase-like"/>
    <property type="match status" value="1"/>
</dbReference>
<dbReference type="PRINTS" id="PR00725">
    <property type="entry name" value="DADACBPTASE1"/>
</dbReference>
<keyword evidence="8" id="KW-0645">Protease</keyword>
<protein>
    <submittedName>
        <fullName evidence="8">D-alanyl-D-alanine carboxypeptidase</fullName>
        <ecNumber evidence="8">3.4.16.4</ecNumber>
    </submittedName>
</protein>
<keyword evidence="5" id="KW-0573">Peptidoglycan synthesis</keyword>